<gene>
    <name evidence="2" type="ORF">PITCH_A1430027</name>
</gene>
<organism evidence="2">
    <name type="scientific">uncultured Desulfobacterium sp</name>
    <dbReference type="NCBI Taxonomy" id="201089"/>
    <lineage>
        <taxon>Bacteria</taxon>
        <taxon>Pseudomonadati</taxon>
        <taxon>Thermodesulfobacteriota</taxon>
        <taxon>Desulfobacteria</taxon>
        <taxon>Desulfobacterales</taxon>
        <taxon>Desulfobacteriaceae</taxon>
        <taxon>Desulfobacterium</taxon>
        <taxon>environmental samples</taxon>
    </lineage>
</organism>
<proteinExistence type="predicted"/>
<keyword evidence="1" id="KW-0175">Coiled coil</keyword>
<evidence type="ECO:0000256" key="1">
    <source>
        <dbReference type="SAM" id="Coils"/>
    </source>
</evidence>
<dbReference type="EMBL" id="OJIN01000050">
    <property type="protein sequence ID" value="SPD72643.1"/>
    <property type="molecule type" value="Genomic_DNA"/>
</dbReference>
<reference evidence="2" key="1">
    <citation type="submission" date="2018-01" db="EMBL/GenBank/DDBJ databases">
        <authorList>
            <person name="Regsiter A."/>
            <person name="William W."/>
        </authorList>
    </citation>
    <scope>NUCLEOTIDE SEQUENCE</scope>
    <source>
        <strain evidence="2">TRIP AH-1</strain>
    </source>
</reference>
<protein>
    <submittedName>
        <fullName evidence="2">Uncharacterized protein</fullName>
    </submittedName>
</protein>
<dbReference type="AlphaFoldDB" id="A0A445MT73"/>
<feature type="coiled-coil region" evidence="1">
    <location>
        <begin position="11"/>
        <end position="38"/>
    </location>
</feature>
<sequence>MVESRHLRLIKQELMQRLRDRENRIKELERSNLEMKTDLKSLPYSRTPEQIRGDYESHHQAKKEMMRLLIELKNAGCLSFFKRRRIIKELIEYI</sequence>
<name>A0A445MT73_9BACT</name>
<evidence type="ECO:0000313" key="2">
    <source>
        <dbReference type="EMBL" id="SPD72643.1"/>
    </source>
</evidence>
<accession>A0A445MT73</accession>